<dbReference type="Gene3D" id="3.40.50.880">
    <property type="match status" value="1"/>
</dbReference>
<dbReference type="GO" id="GO:0006508">
    <property type="term" value="P:proteolysis"/>
    <property type="evidence" value="ECO:0007669"/>
    <property type="project" value="UniProtKB-KW"/>
</dbReference>
<dbReference type="PANTHER" id="PTHR20842:SF0">
    <property type="entry name" value="ALPHA-ASPARTYL DIPEPTIDASE"/>
    <property type="match status" value="1"/>
</dbReference>
<dbReference type="NCBIfam" id="NF003642">
    <property type="entry name" value="PRK05282.1"/>
    <property type="match status" value="1"/>
</dbReference>
<dbReference type="Pfam" id="PF03575">
    <property type="entry name" value="Peptidase_S51"/>
    <property type="match status" value="1"/>
</dbReference>
<comment type="caution">
    <text evidence="5">The sequence shown here is derived from an EMBL/GenBank/DDBJ whole genome shotgun (WGS) entry which is preliminary data.</text>
</comment>
<dbReference type="EMBL" id="SKFH01000012">
    <property type="protein sequence ID" value="TCZ71790.1"/>
    <property type="molecule type" value="Genomic_DNA"/>
</dbReference>
<dbReference type="RefSeq" id="WP_131851943.1">
    <property type="nucleotide sequence ID" value="NZ_SKFH01000012.1"/>
</dbReference>
<dbReference type="GO" id="GO:0008236">
    <property type="term" value="F:serine-type peptidase activity"/>
    <property type="evidence" value="ECO:0007669"/>
    <property type="project" value="UniProtKB-KW"/>
</dbReference>
<dbReference type="Proteomes" id="UP000295164">
    <property type="component" value="Unassembled WGS sequence"/>
</dbReference>
<keyword evidence="3 5" id="KW-0378">Hydrolase</keyword>
<organism evidence="5 6">
    <name type="scientific">Flaviaesturariibacter aridisoli</name>
    <dbReference type="NCBI Taxonomy" id="2545761"/>
    <lineage>
        <taxon>Bacteria</taxon>
        <taxon>Pseudomonadati</taxon>
        <taxon>Bacteroidota</taxon>
        <taxon>Chitinophagia</taxon>
        <taxon>Chitinophagales</taxon>
        <taxon>Chitinophagaceae</taxon>
        <taxon>Flaviaestuariibacter</taxon>
    </lineage>
</organism>
<dbReference type="AlphaFoldDB" id="A0A4R4E4E1"/>
<evidence type="ECO:0000256" key="4">
    <source>
        <dbReference type="ARBA" id="ARBA00022825"/>
    </source>
</evidence>
<dbReference type="CDD" id="cd03146">
    <property type="entry name" value="GAT1_Peptidase_E"/>
    <property type="match status" value="1"/>
</dbReference>
<proteinExistence type="inferred from homology"/>
<keyword evidence="4" id="KW-0720">Serine protease</keyword>
<evidence type="ECO:0000256" key="2">
    <source>
        <dbReference type="ARBA" id="ARBA00022670"/>
    </source>
</evidence>
<evidence type="ECO:0000256" key="3">
    <source>
        <dbReference type="ARBA" id="ARBA00022801"/>
    </source>
</evidence>
<keyword evidence="5" id="KW-0224">Dipeptidase</keyword>
<keyword evidence="2" id="KW-0645">Protease</keyword>
<gene>
    <name evidence="5" type="primary">pepE</name>
    <name evidence="5" type="ORF">E0486_09580</name>
</gene>
<keyword evidence="6" id="KW-1185">Reference proteome</keyword>
<dbReference type="InterPro" id="IPR029062">
    <property type="entry name" value="Class_I_gatase-like"/>
</dbReference>
<dbReference type="PANTHER" id="PTHR20842">
    <property type="entry name" value="PROTEASE S51 ALPHA-ASPARTYL DIPEPTIDASE"/>
    <property type="match status" value="1"/>
</dbReference>
<protein>
    <submittedName>
        <fullName evidence="5">Dipeptidase PepE</fullName>
        <ecNumber evidence="5">3.4.13.21</ecNumber>
    </submittedName>
</protein>
<dbReference type="EC" id="3.4.13.21" evidence="5"/>
<accession>A0A4R4E4E1</accession>
<dbReference type="GO" id="GO:0016805">
    <property type="term" value="F:dipeptidase activity"/>
    <property type="evidence" value="ECO:0007669"/>
    <property type="project" value="UniProtKB-KW"/>
</dbReference>
<dbReference type="OrthoDB" id="3373764at2"/>
<evidence type="ECO:0000256" key="1">
    <source>
        <dbReference type="ARBA" id="ARBA00006534"/>
    </source>
</evidence>
<dbReference type="SUPFAM" id="SSF52317">
    <property type="entry name" value="Class I glutamine amidotransferase-like"/>
    <property type="match status" value="1"/>
</dbReference>
<dbReference type="InterPro" id="IPR005320">
    <property type="entry name" value="Peptidase_S51"/>
</dbReference>
<reference evidence="5 6" key="1">
    <citation type="submission" date="2019-03" db="EMBL/GenBank/DDBJ databases">
        <authorList>
            <person name="Kim M.K.M."/>
        </authorList>
    </citation>
    <scope>NUCLEOTIDE SEQUENCE [LARGE SCALE GENOMIC DNA]</scope>
    <source>
        <strain evidence="5 6">17J68-15</strain>
    </source>
</reference>
<comment type="similarity">
    <text evidence="1">Belongs to the peptidase S51 family.</text>
</comment>
<evidence type="ECO:0000313" key="5">
    <source>
        <dbReference type="EMBL" id="TCZ71790.1"/>
    </source>
</evidence>
<name>A0A4R4E4E1_9BACT</name>
<sequence length="244" mass="26713">MIHQILALSSSRVGGGAYLEAARPLIEEVLGTERLRIAFLPFAAVGISDDEYADRVRAALEGLPYEIEVCTAENAGNLLSRCGAIMVGGGNTFKLMADLYRYQLIEPIRNRVLQGIPYVGWSAGSNVIGRSICTTNDMPIVQPESFLGLRLINFQINPHYYNVQIPGFHGETRDDRLTEFCQLNPHIPVLALPEGTALYLKGETLQYRGGTPGVLFTGGPGRNEVRREVVAPGTDLGPRIWGED</sequence>
<evidence type="ECO:0000313" key="6">
    <source>
        <dbReference type="Proteomes" id="UP000295164"/>
    </source>
</evidence>